<evidence type="ECO:0000313" key="2">
    <source>
        <dbReference type="Proteomes" id="UP000248961"/>
    </source>
</evidence>
<dbReference type="GeneID" id="37195110"/>
<sequence length="146" mass="16210">MLRLDTLGLILVSGATRGKALASTHTLLRSPHQPLSSSLPIGLGASDVDMLNGAHGRAVQVALYIIHPMAQSLGIIDRFGVKRANIENILMDRWFCRAPTGFFRMMRSHPKHRRKRIPEGSQAIIYERAIPSPDQVRGERASYELS</sequence>
<reference evidence="1 2" key="1">
    <citation type="submission" date="2018-02" db="EMBL/GenBank/DDBJ databases">
        <title>The genomes of Aspergillus section Nigri reveals drivers in fungal speciation.</title>
        <authorList>
            <consortium name="DOE Joint Genome Institute"/>
            <person name="Vesth T.C."/>
            <person name="Nybo J."/>
            <person name="Theobald S."/>
            <person name="Brandl J."/>
            <person name="Frisvad J.C."/>
            <person name="Nielsen K.F."/>
            <person name="Lyhne E.K."/>
            <person name="Kogle M.E."/>
            <person name="Kuo A."/>
            <person name="Riley R."/>
            <person name="Clum A."/>
            <person name="Nolan M."/>
            <person name="Lipzen A."/>
            <person name="Salamov A."/>
            <person name="Henrissat B."/>
            <person name="Wiebenga A."/>
            <person name="De vries R.P."/>
            <person name="Grigoriev I.V."/>
            <person name="Mortensen U.H."/>
            <person name="Andersen M.R."/>
            <person name="Baker S.E."/>
        </authorList>
    </citation>
    <scope>NUCLEOTIDE SEQUENCE [LARGE SCALE GENOMIC DNA]</scope>
    <source>
        <strain evidence="1 2">CBS 101889</strain>
    </source>
</reference>
<gene>
    <name evidence="1" type="ORF">BO97DRAFT_244883</name>
</gene>
<protein>
    <submittedName>
        <fullName evidence="1">Uncharacterized protein</fullName>
    </submittedName>
</protein>
<evidence type="ECO:0000313" key="1">
    <source>
        <dbReference type="EMBL" id="RAL07651.1"/>
    </source>
</evidence>
<dbReference type="AlphaFoldDB" id="A0A395HIB7"/>
<organism evidence="1 2">
    <name type="scientific">Aspergillus homomorphus (strain CBS 101889)</name>
    <dbReference type="NCBI Taxonomy" id="1450537"/>
    <lineage>
        <taxon>Eukaryota</taxon>
        <taxon>Fungi</taxon>
        <taxon>Dikarya</taxon>
        <taxon>Ascomycota</taxon>
        <taxon>Pezizomycotina</taxon>
        <taxon>Eurotiomycetes</taxon>
        <taxon>Eurotiomycetidae</taxon>
        <taxon>Eurotiales</taxon>
        <taxon>Aspergillaceae</taxon>
        <taxon>Aspergillus</taxon>
        <taxon>Aspergillus subgen. Circumdati</taxon>
    </lineage>
</organism>
<dbReference type="VEuPathDB" id="FungiDB:BO97DRAFT_244883"/>
<keyword evidence="2" id="KW-1185">Reference proteome</keyword>
<dbReference type="EMBL" id="KZ824327">
    <property type="protein sequence ID" value="RAL07651.1"/>
    <property type="molecule type" value="Genomic_DNA"/>
</dbReference>
<dbReference type="Proteomes" id="UP000248961">
    <property type="component" value="Unassembled WGS sequence"/>
</dbReference>
<name>A0A395HIB7_ASPHC</name>
<proteinExistence type="predicted"/>
<dbReference type="RefSeq" id="XP_025546805.1">
    <property type="nucleotide sequence ID" value="XM_025690821.1"/>
</dbReference>
<accession>A0A395HIB7</accession>